<keyword evidence="1" id="KW-0472">Membrane</keyword>
<evidence type="ECO:0000256" key="1">
    <source>
        <dbReference type="SAM" id="Phobius"/>
    </source>
</evidence>
<dbReference type="AlphaFoldDB" id="A0A1R1WZI8"/>
<gene>
    <name evidence="2" type="ORF">AYI70_g11962</name>
</gene>
<evidence type="ECO:0000313" key="2">
    <source>
        <dbReference type="EMBL" id="OMJ07789.1"/>
    </source>
</evidence>
<feature type="transmembrane region" description="Helical" evidence="1">
    <location>
        <begin position="12"/>
        <end position="35"/>
    </location>
</feature>
<name>A0A1R1WZI8_9FUNG</name>
<accession>A0A1R1WZI8</accession>
<keyword evidence="1" id="KW-1133">Transmembrane helix</keyword>
<dbReference type="EMBL" id="LSSN01005966">
    <property type="protein sequence ID" value="OMJ07789.1"/>
    <property type="molecule type" value="Genomic_DNA"/>
</dbReference>
<sequence length="128" mass="15118">MQANTMDEDQRVFTIVTRIINIALEALYPVMVMLYTQKVLLNSKIPDIIVEVFDTLTIDKDPVMVIELKRRNISQNNNEHNQLKGYMKNVNEVIEADKENQYPSILLKYNEILDKLREIRQNYQNSPY</sequence>
<organism evidence="2 3">
    <name type="scientific">Smittium culicis</name>
    <dbReference type="NCBI Taxonomy" id="133412"/>
    <lineage>
        <taxon>Eukaryota</taxon>
        <taxon>Fungi</taxon>
        <taxon>Fungi incertae sedis</taxon>
        <taxon>Zoopagomycota</taxon>
        <taxon>Kickxellomycotina</taxon>
        <taxon>Harpellomycetes</taxon>
        <taxon>Harpellales</taxon>
        <taxon>Legeriomycetaceae</taxon>
        <taxon>Smittium</taxon>
    </lineage>
</organism>
<reference evidence="2 3" key="1">
    <citation type="submission" date="2017-01" db="EMBL/GenBank/DDBJ databases">
        <authorList>
            <person name="Mah S.A."/>
            <person name="Swanson W.J."/>
            <person name="Moy G.W."/>
            <person name="Vacquier V.D."/>
        </authorList>
    </citation>
    <scope>NUCLEOTIDE SEQUENCE [LARGE SCALE GENOMIC DNA]</scope>
    <source>
        <strain evidence="2 3">GSMNP</strain>
    </source>
</reference>
<protein>
    <submittedName>
        <fullName evidence="2">Uncharacterized protein</fullName>
    </submittedName>
</protein>
<comment type="caution">
    <text evidence="2">The sequence shown here is derived from an EMBL/GenBank/DDBJ whole genome shotgun (WGS) entry which is preliminary data.</text>
</comment>
<dbReference type="Proteomes" id="UP000187283">
    <property type="component" value="Unassembled WGS sequence"/>
</dbReference>
<proteinExistence type="predicted"/>
<keyword evidence="3" id="KW-1185">Reference proteome</keyword>
<evidence type="ECO:0000313" key="3">
    <source>
        <dbReference type="Proteomes" id="UP000187283"/>
    </source>
</evidence>
<keyword evidence="1" id="KW-0812">Transmembrane</keyword>